<dbReference type="GO" id="GO:0001681">
    <property type="term" value="F:sialate O-acetylesterase activity"/>
    <property type="evidence" value="ECO:0007669"/>
    <property type="project" value="UniProtKB-EC"/>
</dbReference>
<keyword evidence="4" id="KW-1185">Reference proteome</keyword>
<keyword evidence="3" id="KW-0378">Hydrolase</keyword>
<dbReference type="GO" id="GO:0004622">
    <property type="term" value="F:phosphatidylcholine lysophospholipase activity"/>
    <property type="evidence" value="ECO:0007669"/>
    <property type="project" value="TreeGrafter"/>
</dbReference>
<dbReference type="PANTHER" id="PTHR30383">
    <property type="entry name" value="THIOESTERASE 1/PROTEASE 1/LYSOPHOSPHOLIPASE L1"/>
    <property type="match status" value="1"/>
</dbReference>
<organism evidence="3 4">
    <name type="scientific">Aquirufa nivalisilvae</name>
    <dbReference type="NCBI Taxonomy" id="2516557"/>
    <lineage>
        <taxon>Bacteria</taxon>
        <taxon>Pseudomonadati</taxon>
        <taxon>Bacteroidota</taxon>
        <taxon>Cytophagia</taxon>
        <taxon>Cytophagales</taxon>
        <taxon>Flectobacillaceae</taxon>
        <taxon>Aquirufa</taxon>
    </lineage>
</organism>
<dbReference type="EMBL" id="CP029346">
    <property type="protein sequence ID" value="AWL08439.1"/>
    <property type="molecule type" value="Genomic_DNA"/>
</dbReference>
<dbReference type="KEGG" id="psez:HME7025_00567"/>
<dbReference type="InterPro" id="IPR013830">
    <property type="entry name" value="SGNH_hydro"/>
</dbReference>
<dbReference type="Proteomes" id="UP000245468">
    <property type="component" value="Chromosome"/>
</dbReference>
<evidence type="ECO:0000259" key="2">
    <source>
        <dbReference type="Pfam" id="PF13472"/>
    </source>
</evidence>
<dbReference type="InterPro" id="IPR036514">
    <property type="entry name" value="SGNH_hydro_sf"/>
</dbReference>
<feature type="domain" description="SGNH hydrolase-type esterase" evidence="2">
    <location>
        <begin position="52"/>
        <end position="205"/>
    </location>
</feature>
<name>A0A2S2DT09_9BACT</name>
<evidence type="ECO:0000313" key="3">
    <source>
        <dbReference type="EMBL" id="AWL08439.1"/>
    </source>
</evidence>
<dbReference type="Gene3D" id="3.40.50.1110">
    <property type="entry name" value="SGNH hydrolase"/>
    <property type="match status" value="1"/>
</dbReference>
<sequence>MKKHLLLGLLLLSSTGLWAQIDKFEKEIKAYESQDSLAMPAKNLRLFFGSSSFRLWKSFNQDMAAYPSINRGFGGSTLEEALYYFDRMVLKYQPAWVFMYEGDNDLAKGQSPEFIAQEFVEFSKRLKEKLPNTKLVFIAARPSLARIAMLDKQKDLNGRIQQIIAKEKGRFYIDMQSPFFRADGSLMDDIFVADRLHLNEKGYQLFVKQIHEFIQKHP</sequence>
<gene>
    <name evidence="3" type="primary">siaE</name>
    <name evidence="3" type="ORF">HME7025_00567</name>
</gene>
<reference evidence="4" key="1">
    <citation type="submission" date="2018-05" db="EMBL/GenBank/DDBJ databases">
        <title>Pseudarcicella sp. HME7025 Genome sequencing and assembly.</title>
        <authorList>
            <person name="Kim H."/>
            <person name="Kang H."/>
            <person name="Joh K."/>
        </authorList>
    </citation>
    <scope>NUCLEOTIDE SEQUENCE [LARGE SCALE GENOMIC DNA]</scope>
    <source>
        <strain evidence="4">HME7025</strain>
    </source>
</reference>
<protein>
    <submittedName>
        <fullName evidence="3">Sialate O-acetylesterase</fullName>
        <ecNumber evidence="3">3.1.1.53</ecNumber>
    </submittedName>
</protein>
<dbReference type="EC" id="3.1.1.53" evidence="3"/>
<dbReference type="AlphaFoldDB" id="A0A2S2DT09"/>
<keyword evidence="1" id="KW-0732">Signal</keyword>
<feature type="chain" id="PRO_5015683901" evidence="1">
    <location>
        <begin position="20"/>
        <end position="218"/>
    </location>
</feature>
<evidence type="ECO:0000256" key="1">
    <source>
        <dbReference type="SAM" id="SignalP"/>
    </source>
</evidence>
<dbReference type="Pfam" id="PF13472">
    <property type="entry name" value="Lipase_GDSL_2"/>
    <property type="match status" value="1"/>
</dbReference>
<proteinExistence type="predicted"/>
<dbReference type="OrthoDB" id="9790057at2"/>
<accession>A0A2S2DT09</accession>
<evidence type="ECO:0000313" key="4">
    <source>
        <dbReference type="Proteomes" id="UP000245468"/>
    </source>
</evidence>
<dbReference type="SUPFAM" id="SSF52266">
    <property type="entry name" value="SGNH hydrolase"/>
    <property type="match status" value="1"/>
</dbReference>
<feature type="signal peptide" evidence="1">
    <location>
        <begin position="1"/>
        <end position="19"/>
    </location>
</feature>
<dbReference type="PANTHER" id="PTHR30383:SF5">
    <property type="entry name" value="SGNH HYDROLASE-TYPE ESTERASE DOMAIN-CONTAINING PROTEIN"/>
    <property type="match status" value="1"/>
</dbReference>
<dbReference type="RefSeq" id="WP_109322192.1">
    <property type="nucleotide sequence ID" value="NZ_CP029346.1"/>
</dbReference>
<dbReference type="InterPro" id="IPR051532">
    <property type="entry name" value="Ester_Hydrolysis_Enzymes"/>
</dbReference>